<evidence type="ECO:0000256" key="2">
    <source>
        <dbReference type="ARBA" id="ARBA00022801"/>
    </source>
</evidence>
<dbReference type="Gene3D" id="3.10.450.30">
    <property type="entry name" value="Microbial ribonucleases"/>
    <property type="match status" value="1"/>
</dbReference>
<dbReference type="AlphaFoldDB" id="A0A7Z1AX71"/>
<evidence type="ECO:0000256" key="1">
    <source>
        <dbReference type="ARBA" id="ARBA00022722"/>
    </source>
</evidence>
<dbReference type="GO" id="GO:0004521">
    <property type="term" value="F:RNA endonuclease activity"/>
    <property type="evidence" value="ECO:0007669"/>
    <property type="project" value="InterPro"/>
</dbReference>
<dbReference type="SUPFAM" id="SSF53933">
    <property type="entry name" value="Microbial ribonucleases"/>
    <property type="match status" value="1"/>
</dbReference>
<evidence type="ECO:0000256" key="3">
    <source>
        <dbReference type="SAM" id="MobiDB-lite"/>
    </source>
</evidence>
<name>A0A7Z1AX71_9PSEU</name>
<dbReference type="OrthoDB" id="5326845at2"/>
<dbReference type="InterPro" id="IPR016191">
    <property type="entry name" value="Ribonuclease/ribotoxin"/>
</dbReference>
<keyword evidence="2" id="KW-0378">Hydrolase</keyword>
<evidence type="ECO:0000313" key="4">
    <source>
        <dbReference type="EMBL" id="OLF08774.1"/>
    </source>
</evidence>
<proteinExistence type="predicted"/>
<protein>
    <submittedName>
        <fullName evidence="4">Ribonuclease N</fullName>
    </submittedName>
</protein>
<dbReference type="Pfam" id="PF00545">
    <property type="entry name" value="Ribonuclease"/>
    <property type="match status" value="1"/>
</dbReference>
<dbReference type="InterPro" id="IPR000026">
    <property type="entry name" value="N1-like"/>
</dbReference>
<gene>
    <name evidence="4" type="ORF">BLA60_22465</name>
</gene>
<keyword evidence="5" id="KW-1185">Reference proteome</keyword>
<feature type="region of interest" description="Disordered" evidence="3">
    <location>
        <begin position="84"/>
        <end position="103"/>
    </location>
</feature>
<sequence length="131" mass="14443">MGSSRRITVALVGLVVLVVAGWFLREALSDPASPPDSGLPVRALSELPAQAGETWRLIESDGPFPYEQDGDVFGNRERLLPEEPSDYYHEYTVDTPGSQDRGARRLVTGGDGELYYTADHYRSFVAVDPEQ</sequence>
<dbReference type="EMBL" id="MSIF01000011">
    <property type="protein sequence ID" value="OLF08774.1"/>
    <property type="molecule type" value="Genomic_DNA"/>
</dbReference>
<dbReference type="Proteomes" id="UP000185696">
    <property type="component" value="Unassembled WGS sequence"/>
</dbReference>
<reference evidence="4 5" key="1">
    <citation type="submission" date="2016-12" db="EMBL/GenBank/DDBJ databases">
        <title>The draft genome sequence of Actinophytocola xinjiangensis.</title>
        <authorList>
            <person name="Wang W."/>
            <person name="Yuan L."/>
        </authorList>
    </citation>
    <scope>NUCLEOTIDE SEQUENCE [LARGE SCALE GENOMIC DNA]</scope>
    <source>
        <strain evidence="4 5">CGMCC 4.4663</strain>
    </source>
</reference>
<evidence type="ECO:0000313" key="5">
    <source>
        <dbReference type="Proteomes" id="UP000185696"/>
    </source>
</evidence>
<keyword evidence="1" id="KW-0540">Nuclease</keyword>
<comment type="caution">
    <text evidence="4">The sequence shown here is derived from an EMBL/GenBank/DDBJ whole genome shotgun (WGS) entry which is preliminary data.</text>
</comment>
<dbReference type="RefSeq" id="WP_075134930.1">
    <property type="nucleotide sequence ID" value="NZ_MSIF01000011.1"/>
</dbReference>
<dbReference type="GO" id="GO:0003723">
    <property type="term" value="F:RNA binding"/>
    <property type="evidence" value="ECO:0007669"/>
    <property type="project" value="InterPro"/>
</dbReference>
<accession>A0A7Z1AX71</accession>
<dbReference type="GO" id="GO:0016787">
    <property type="term" value="F:hydrolase activity"/>
    <property type="evidence" value="ECO:0007669"/>
    <property type="project" value="UniProtKB-KW"/>
</dbReference>
<organism evidence="4 5">
    <name type="scientific">Actinophytocola xinjiangensis</name>
    <dbReference type="NCBI Taxonomy" id="485602"/>
    <lineage>
        <taxon>Bacteria</taxon>
        <taxon>Bacillati</taxon>
        <taxon>Actinomycetota</taxon>
        <taxon>Actinomycetes</taxon>
        <taxon>Pseudonocardiales</taxon>
        <taxon>Pseudonocardiaceae</taxon>
    </lineage>
</organism>